<name>A0A9W6Q3D2_9ACTN</name>
<evidence type="ECO:0000313" key="2">
    <source>
        <dbReference type="Proteomes" id="UP001165124"/>
    </source>
</evidence>
<dbReference type="RefSeq" id="WP_106259358.1">
    <property type="nucleotide sequence ID" value="NZ_BSRZ01000034.1"/>
</dbReference>
<dbReference type="Proteomes" id="UP001165124">
    <property type="component" value="Unassembled WGS sequence"/>
</dbReference>
<proteinExistence type="predicted"/>
<reference evidence="1" key="1">
    <citation type="submission" date="2023-02" db="EMBL/GenBank/DDBJ databases">
        <title>Actinomadura rubrobrunea NBRC 14622.</title>
        <authorList>
            <person name="Ichikawa N."/>
            <person name="Sato H."/>
            <person name="Tonouchi N."/>
        </authorList>
    </citation>
    <scope>NUCLEOTIDE SEQUENCE</scope>
    <source>
        <strain evidence="1">NBRC 14622</strain>
    </source>
</reference>
<dbReference type="AlphaFoldDB" id="A0A9W6Q3D2"/>
<keyword evidence="2" id="KW-1185">Reference proteome</keyword>
<evidence type="ECO:0000313" key="1">
    <source>
        <dbReference type="EMBL" id="GLW67688.1"/>
    </source>
</evidence>
<organism evidence="1 2">
    <name type="scientific">Actinomadura rubrobrunea</name>
    <dbReference type="NCBI Taxonomy" id="115335"/>
    <lineage>
        <taxon>Bacteria</taxon>
        <taxon>Bacillati</taxon>
        <taxon>Actinomycetota</taxon>
        <taxon>Actinomycetes</taxon>
        <taxon>Streptosporangiales</taxon>
        <taxon>Thermomonosporaceae</taxon>
        <taxon>Actinomadura</taxon>
    </lineage>
</organism>
<comment type="caution">
    <text evidence="1">The sequence shown here is derived from an EMBL/GenBank/DDBJ whole genome shotgun (WGS) entry which is preliminary data.</text>
</comment>
<sequence>MTDLPQVHPTRRVRTPTGEIIQVDVGMADLVQALWAKGYTTLMCCQDAGEAIRGGATRIPPERWERYAAFYDGFAWLTMPVADMQRLVALTADLAEGNGWAPNIRIRPTGPTEFASLHFPARQIDEVIRRLDV</sequence>
<accession>A0A9W6Q3D2</accession>
<protein>
    <submittedName>
        <fullName evidence="1">Uncharacterized protein</fullName>
    </submittedName>
</protein>
<gene>
    <name evidence="1" type="ORF">Arub01_59310</name>
</gene>
<dbReference type="EMBL" id="BSRZ01000034">
    <property type="protein sequence ID" value="GLW67688.1"/>
    <property type="molecule type" value="Genomic_DNA"/>
</dbReference>